<gene>
    <name evidence="1" type="ORF">PBY51_016099</name>
</gene>
<reference evidence="1 2" key="1">
    <citation type="journal article" date="2023" name="Genes (Basel)">
        <title>Chromosome-Level Genome Assembly and Circadian Gene Repertoire of the Patagonia Blennie Eleginops maclovinus-The Closest Ancestral Proxy of Antarctic Cryonotothenioids.</title>
        <authorList>
            <person name="Cheng C.C."/>
            <person name="Rivera-Colon A.G."/>
            <person name="Minhas B.F."/>
            <person name="Wilson L."/>
            <person name="Rayamajhi N."/>
            <person name="Vargas-Chacoff L."/>
            <person name="Catchen J.M."/>
        </authorList>
    </citation>
    <scope>NUCLEOTIDE SEQUENCE [LARGE SCALE GENOMIC DNA]</scope>
    <source>
        <strain evidence="1">JMC-PN-2008</strain>
    </source>
</reference>
<dbReference type="EMBL" id="JAUZQC010000010">
    <property type="protein sequence ID" value="KAK5864893.1"/>
    <property type="molecule type" value="Genomic_DNA"/>
</dbReference>
<reference evidence="1 2" key="2">
    <citation type="journal article" date="2023" name="Mol. Biol. Evol.">
        <title>Genomics of Secondarily Temperate Adaptation in the Only Non-Antarctic Icefish.</title>
        <authorList>
            <person name="Rivera-Colon A.G."/>
            <person name="Rayamajhi N."/>
            <person name="Minhas B.F."/>
            <person name="Madrigal G."/>
            <person name="Bilyk K.T."/>
            <person name="Yoon V."/>
            <person name="Hune M."/>
            <person name="Gregory S."/>
            <person name="Cheng C.H.C."/>
            <person name="Catchen J.M."/>
        </authorList>
    </citation>
    <scope>NUCLEOTIDE SEQUENCE [LARGE SCALE GENOMIC DNA]</scope>
    <source>
        <strain evidence="1">JMC-PN-2008</strain>
    </source>
</reference>
<name>A0AAN8ARY5_ELEMC</name>
<accession>A0AAN8ARY5</accession>
<dbReference type="AlphaFoldDB" id="A0AAN8ARY5"/>
<keyword evidence="2" id="KW-1185">Reference proteome</keyword>
<evidence type="ECO:0000313" key="1">
    <source>
        <dbReference type="EMBL" id="KAK5864893.1"/>
    </source>
</evidence>
<dbReference type="Proteomes" id="UP001346869">
    <property type="component" value="Unassembled WGS sequence"/>
</dbReference>
<sequence length="81" mass="8413">MSPSFLPSSCIGLSTPYFPMSAVGRPLQMALQQPALPVGAAGMGGFLALCPYHHPQSQQEPKSVLASRLNAEVQGPSQSGC</sequence>
<comment type="caution">
    <text evidence="1">The sequence shown here is derived from an EMBL/GenBank/DDBJ whole genome shotgun (WGS) entry which is preliminary data.</text>
</comment>
<proteinExistence type="predicted"/>
<protein>
    <submittedName>
        <fullName evidence="1">Uncharacterized protein</fullName>
    </submittedName>
</protein>
<organism evidence="1 2">
    <name type="scientific">Eleginops maclovinus</name>
    <name type="common">Patagonian blennie</name>
    <name type="synonym">Eleginus maclovinus</name>
    <dbReference type="NCBI Taxonomy" id="56733"/>
    <lineage>
        <taxon>Eukaryota</taxon>
        <taxon>Metazoa</taxon>
        <taxon>Chordata</taxon>
        <taxon>Craniata</taxon>
        <taxon>Vertebrata</taxon>
        <taxon>Euteleostomi</taxon>
        <taxon>Actinopterygii</taxon>
        <taxon>Neopterygii</taxon>
        <taxon>Teleostei</taxon>
        <taxon>Neoteleostei</taxon>
        <taxon>Acanthomorphata</taxon>
        <taxon>Eupercaria</taxon>
        <taxon>Perciformes</taxon>
        <taxon>Notothenioidei</taxon>
        <taxon>Eleginopidae</taxon>
        <taxon>Eleginops</taxon>
    </lineage>
</organism>
<evidence type="ECO:0000313" key="2">
    <source>
        <dbReference type="Proteomes" id="UP001346869"/>
    </source>
</evidence>